<sequence length="74" mass="8235">MAPSCRRWTITVEAFPLLLAGPDAERVARGRLQHENENENENENGMTPLKPEQRARIEAELGPPETRQADPGDG</sequence>
<evidence type="ECO:0000313" key="3">
    <source>
        <dbReference type="Proteomes" id="UP000184391"/>
    </source>
</evidence>
<gene>
    <name evidence="2" type="ORF">SAMN02745193_02460</name>
</gene>
<dbReference type="AlphaFoldDB" id="A0A1M7SVS6"/>
<name>A0A1M7SVS6_9SPHN</name>
<feature type="compositionally biased region" description="Basic and acidic residues" evidence="1">
    <location>
        <begin position="28"/>
        <end position="37"/>
    </location>
</feature>
<proteinExistence type="predicted"/>
<dbReference type="STRING" id="198312.SAMN02745193_02460"/>
<protein>
    <submittedName>
        <fullName evidence="2">Uncharacterized protein</fullName>
    </submittedName>
</protein>
<dbReference type="Proteomes" id="UP000184391">
    <property type="component" value="Unassembled WGS sequence"/>
</dbReference>
<evidence type="ECO:0000313" key="2">
    <source>
        <dbReference type="EMBL" id="SHN62569.1"/>
    </source>
</evidence>
<evidence type="ECO:0000256" key="1">
    <source>
        <dbReference type="SAM" id="MobiDB-lite"/>
    </source>
</evidence>
<organism evidence="2 3">
    <name type="scientific">Erythrobacter sanguineus</name>
    <dbReference type="NCBI Taxonomy" id="198312"/>
    <lineage>
        <taxon>Bacteria</taxon>
        <taxon>Pseudomonadati</taxon>
        <taxon>Pseudomonadota</taxon>
        <taxon>Alphaproteobacteria</taxon>
        <taxon>Sphingomonadales</taxon>
        <taxon>Erythrobacteraceae</taxon>
        <taxon>Erythrobacter/Porphyrobacter group</taxon>
        <taxon>Erythrobacter</taxon>
    </lineage>
</organism>
<reference evidence="3" key="1">
    <citation type="submission" date="2016-12" db="EMBL/GenBank/DDBJ databases">
        <authorList>
            <person name="Varghese N."/>
            <person name="Submissions S."/>
        </authorList>
    </citation>
    <scope>NUCLEOTIDE SEQUENCE [LARGE SCALE GENOMIC DNA]</scope>
    <source>
        <strain evidence="3">DSM 11032</strain>
    </source>
</reference>
<keyword evidence="3" id="KW-1185">Reference proteome</keyword>
<feature type="region of interest" description="Disordered" evidence="1">
    <location>
        <begin position="28"/>
        <end position="74"/>
    </location>
</feature>
<dbReference type="RefSeq" id="WP_072675309.1">
    <property type="nucleotide sequence ID" value="NZ_FRDF01000015.1"/>
</dbReference>
<accession>A0A1M7SVS6</accession>
<dbReference type="EMBL" id="FRDF01000015">
    <property type="protein sequence ID" value="SHN62569.1"/>
    <property type="molecule type" value="Genomic_DNA"/>
</dbReference>